<evidence type="ECO:0000256" key="1">
    <source>
        <dbReference type="ARBA" id="ARBA00004613"/>
    </source>
</evidence>
<sequence>MAALTLGSEFAYLATIDPNNPPEAVAASASSTQIVGDLSDGSRLTITGTGFTYDSFGEPVGGTVTGLQITHGGALAFSLSNIALPVATFADYLDTVEPTVLLTSLLSGPDTITVQTQVGVLVSGYDGNDTMQGGAGFEFFNGNQGDDVIDGGSGGGDWLVGGKGADRITAHAGSGVLYGNIGADTLNGGSGAETIRGGQDDDVLLGGGGADWLSGDRGSDTITGGAGADIFHQSAGAGLDRITDFNLAEGDRIQLDLGQVYSVSQVGADTVIDLGGGDQMVLAGVSQASLTGSWIFLA</sequence>
<keyword evidence="2" id="KW-0964">Secreted</keyword>
<dbReference type="PROSITE" id="PS00330">
    <property type="entry name" value="HEMOLYSIN_CALCIUM"/>
    <property type="match status" value="1"/>
</dbReference>
<comment type="subcellular location">
    <subcellularLocation>
        <location evidence="1">Secreted</location>
    </subcellularLocation>
</comment>
<evidence type="ECO:0000256" key="2">
    <source>
        <dbReference type="ARBA" id="ARBA00022525"/>
    </source>
</evidence>
<dbReference type="GO" id="GO:0005509">
    <property type="term" value="F:calcium ion binding"/>
    <property type="evidence" value="ECO:0007669"/>
    <property type="project" value="InterPro"/>
</dbReference>
<name>A0A328A8Q3_9CAUL</name>
<evidence type="ECO:0000313" key="4">
    <source>
        <dbReference type="Proteomes" id="UP000249725"/>
    </source>
</evidence>
<evidence type="ECO:0000313" key="3">
    <source>
        <dbReference type="EMBL" id="RAK50992.1"/>
    </source>
</evidence>
<dbReference type="EMBL" id="QFYR01000005">
    <property type="protein sequence ID" value="RAK50992.1"/>
    <property type="molecule type" value="Genomic_DNA"/>
</dbReference>
<organism evidence="3 4">
    <name type="scientific">Phenylobacterium deserti</name>
    <dbReference type="NCBI Taxonomy" id="1914756"/>
    <lineage>
        <taxon>Bacteria</taxon>
        <taxon>Pseudomonadati</taxon>
        <taxon>Pseudomonadota</taxon>
        <taxon>Alphaproteobacteria</taxon>
        <taxon>Caulobacterales</taxon>
        <taxon>Caulobacteraceae</taxon>
        <taxon>Phenylobacterium</taxon>
    </lineage>
</organism>
<protein>
    <submittedName>
        <fullName evidence="3">Calcium-binding protein</fullName>
    </submittedName>
</protein>
<dbReference type="SUPFAM" id="SSF51120">
    <property type="entry name" value="beta-Roll"/>
    <property type="match status" value="1"/>
</dbReference>
<dbReference type="AlphaFoldDB" id="A0A328A8Q3"/>
<dbReference type="Proteomes" id="UP000249725">
    <property type="component" value="Unassembled WGS sequence"/>
</dbReference>
<dbReference type="Pfam" id="PF00353">
    <property type="entry name" value="HemolysinCabind"/>
    <property type="match status" value="2"/>
</dbReference>
<dbReference type="InterPro" id="IPR050557">
    <property type="entry name" value="RTX_toxin/Mannuronan_C5-epim"/>
</dbReference>
<keyword evidence="4" id="KW-1185">Reference proteome</keyword>
<gene>
    <name evidence="3" type="ORF">DJ018_17710</name>
</gene>
<reference evidence="4" key="1">
    <citation type="submission" date="2018-05" db="EMBL/GenBank/DDBJ databases">
        <authorList>
            <person name="Li X."/>
        </authorList>
    </citation>
    <scope>NUCLEOTIDE SEQUENCE [LARGE SCALE GENOMIC DNA]</scope>
    <source>
        <strain evidence="4">YIM 73061</strain>
    </source>
</reference>
<comment type="caution">
    <text evidence="3">The sequence shown here is derived from an EMBL/GenBank/DDBJ whole genome shotgun (WGS) entry which is preliminary data.</text>
</comment>
<dbReference type="InterPro" id="IPR001343">
    <property type="entry name" value="Hemolysn_Ca-bd"/>
</dbReference>
<accession>A0A328A8Q3</accession>
<dbReference type="Gene3D" id="2.150.10.10">
    <property type="entry name" value="Serralysin-like metalloprotease, C-terminal"/>
    <property type="match status" value="2"/>
</dbReference>
<dbReference type="PANTHER" id="PTHR38340:SF1">
    <property type="entry name" value="S-LAYER PROTEIN"/>
    <property type="match status" value="1"/>
</dbReference>
<dbReference type="GO" id="GO:0005576">
    <property type="term" value="C:extracellular region"/>
    <property type="evidence" value="ECO:0007669"/>
    <property type="project" value="UniProtKB-SubCell"/>
</dbReference>
<dbReference type="InterPro" id="IPR011049">
    <property type="entry name" value="Serralysin-like_metalloprot_C"/>
</dbReference>
<dbReference type="OrthoDB" id="7210110at2"/>
<dbReference type="PRINTS" id="PR00313">
    <property type="entry name" value="CABNDNGRPT"/>
</dbReference>
<dbReference type="RefSeq" id="WP_111516302.1">
    <property type="nucleotide sequence ID" value="NZ_QFYR01000005.1"/>
</dbReference>
<dbReference type="PANTHER" id="PTHR38340">
    <property type="entry name" value="S-LAYER PROTEIN"/>
    <property type="match status" value="1"/>
</dbReference>
<proteinExistence type="predicted"/>
<dbReference type="InterPro" id="IPR018511">
    <property type="entry name" value="Hemolysin-typ_Ca-bd_CS"/>
</dbReference>